<comment type="caution">
    <text evidence="1">The sequence shown here is derived from an EMBL/GenBank/DDBJ whole genome shotgun (WGS) entry which is preliminary data.</text>
</comment>
<dbReference type="Proteomes" id="UP001451303">
    <property type="component" value="Unassembled WGS sequence"/>
</dbReference>
<sequence>MGVSSAMNLSLDRRDGSPISAQQAQRIFQAPVDDPRGNRPCTACWVLRFLDPCRKETLEWTLTRVSGSRNFSTCSSVSRKGILRPTPGLLRRLSLTFPASAVPDLDAQSSLYFYVHLSLCCYLSKTHLGKTSSTSKTRALTDSKGLLLVDITANLSRVACIGNSL</sequence>
<keyword evidence="2" id="KW-1185">Reference proteome</keyword>
<gene>
    <name evidence="1" type="ORF">QR685DRAFT_314309</name>
</gene>
<accession>A0ABR3D7W4</accession>
<evidence type="ECO:0000313" key="2">
    <source>
        <dbReference type="Proteomes" id="UP001451303"/>
    </source>
</evidence>
<reference evidence="1 2" key="1">
    <citation type="submission" date="2023-09" db="EMBL/GenBank/DDBJ databases">
        <title>Multi-omics analysis of a traditional fermented food reveals byproduct-associated fungal strains for waste-to-food upcycling.</title>
        <authorList>
            <consortium name="Lawrence Berkeley National Laboratory"/>
            <person name="Rekdal V.M."/>
            <person name="Villalobos-Escobedo J.M."/>
            <person name="Rodriguez-Valeron N."/>
            <person name="Garcia M.O."/>
            <person name="Vasquez D.P."/>
            <person name="Damayanti I."/>
            <person name="Sorensen P.M."/>
            <person name="Baidoo E.E."/>
            <person name="De Carvalho A.C."/>
            <person name="Riley R."/>
            <person name="Lipzen A."/>
            <person name="He G."/>
            <person name="Yan M."/>
            <person name="Haridas S."/>
            <person name="Daum C."/>
            <person name="Yoshinaga Y."/>
            <person name="Ng V."/>
            <person name="Grigoriev I.V."/>
            <person name="Munk R."/>
            <person name="Nuraida L."/>
            <person name="Wijaya C.H."/>
            <person name="Morales P.-C."/>
            <person name="Keasling J.D."/>
        </authorList>
    </citation>
    <scope>NUCLEOTIDE SEQUENCE [LARGE SCALE GENOMIC DNA]</scope>
    <source>
        <strain evidence="1 2">FGSC 2613</strain>
    </source>
</reference>
<name>A0ABR3D7W4_NEUIN</name>
<protein>
    <submittedName>
        <fullName evidence="1">Uncharacterized protein</fullName>
    </submittedName>
</protein>
<dbReference type="EMBL" id="JAVLET010000006">
    <property type="protein sequence ID" value="KAL0468779.1"/>
    <property type="molecule type" value="Genomic_DNA"/>
</dbReference>
<organism evidence="1 2">
    <name type="scientific">Neurospora intermedia</name>
    <dbReference type="NCBI Taxonomy" id="5142"/>
    <lineage>
        <taxon>Eukaryota</taxon>
        <taxon>Fungi</taxon>
        <taxon>Dikarya</taxon>
        <taxon>Ascomycota</taxon>
        <taxon>Pezizomycotina</taxon>
        <taxon>Sordariomycetes</taxon>
        <taxon>Sordariomycetidae</taxon>
        <taxon>Sordariales</taxon>
        <taxon>Sordariaceae</taxon>
        <taxon>Neurospora</taxon>
    </lineage>
</organism>
<proteinExistence type="predicted"/>
<evidence type="ECO:0000313" key="1">
    <source>
        <dbReference type="EMBL" id="KAL0468779.1"/>
    </source>
</evidence>